<gene>
    <name evidence="3" type="ORF">SAMN02745215_04031</name>
</gene>
<dbReference type="STRING" id="1121395.SAMN02745215_04031"/>
<name>A0A1M7UKK5_9FIRM</name>
<accession>A0A1M7UKK5</accession>
<dbReference type="EMBL" id="FRDN01000013">
    <property type="protein sequence ID" value="SHN83436.1"/>
    <property type="molecule type" value="Genomic_DNA"/>
</dbReference>
<dbReference type="InterPro" id="IPR057359">
    <property type="entry name" value="YfjL_N"/>
</dbReference>
<evidence type="ECO:0000259" key="1">
    <source>
        <dbReference type="Pfam" id="PF24911"/>
    </source>
</evidence>
<evidence type="ECO:0000313" key="3">
    <source>
        <dbReference type="EMBL" id="SHN83436.1"/>
    </source>
</evidence>
<dbReference type="AlphaFoldDB" id="A0A1M7UKK5"/>
<dbReference type="RefSeq" id="WP_072774241.1">
    <property type="nucleotide sequence ID" value="NZ_FRDN01000013.1"/>
</dbReference>
<dbReference type="InterPro" id="IPR056905">
    <property type="entry name" value="YfjL_C"/>
</dbReference>
<sequence>MNIKKLLAGITGIGLIVLLLLFVNAWVGNPVSNLLAKQAAQKYIDANYSDLNLEIQRSNYNFKFNAYLVFVQSSLSEDTAFSIYTDSYGKVLRDDYEYEVANNFTTYRRLDAEMREIAKKLIGSRLDYDFDYISFQFTKEDHDPMKLERDMKLDISHPPLPLVADVVLYSEDLSYNKVAEVAKALEAILKEESIPVSQYSVRLLPLANKPAKEDQAAPWVNSLALSDFPAEHMAEDNLPQVMEQFEADRVAELNAKDKK</sequence>
<dbReference type="Proteomes" id="UP000184010">
    <property type="component" value="Unassembled WGS sequence"/>
</dbReference>
<reference evidence="4" key="1">
    <citation type="submission" date="2016-12" db="EMBL/GenBank/DDBJ databases">
        <authorList>
            <person name="Varghese N."/>
            <person name="Submissions S."/>
        </authorList>
    </citation>
    <scope>NUCLEOTIDE SEQUENCE [LARGE SCALE GENOMIC DNA]</scope>
    <source>
        <strain evidence="4">DSM 11544</strain>
    </source>
</reference>
<dbReference type="Pfam" id="PF25425">
    <property type="entry name" value="YfjL_N"/>
    <property type="match status" value="1"/>
</dbReference>
<proteinExistence type="predicted"/>
<feature type="domain" description="YfjL-like C-terminal" evidence="1">
    <location>
        <begin position="113"/>
        <end position="224"/>
    </location>
</feature>
<evidence type="ECO:0000313" key="4">
    <source>
        <dbReference type="Proteomes" id="UP000184010"/>
    </source>
</evidence>
<organism evidence="3 4">
    <name type="scientific">Desulfitobacterium chlororespirans DSM 11544</name>
    <dbReference type="NCBI Taxonomy" id="1121395"/>
    <lineage>
        <taxon>Bacteria</taxon>
        <taxon>Bacillati</taxon>
        <taxon>Bacillota</taxon>
        <taxon>Clostridia</taxon>
        <taxon>Eubacteriales</taxon>
        <taxon>Desulfitobacteriaceae</taxon>
        <taxon>Desulfitobacterium</taxon>
    </lineage>
</organism>
<keyword evidence="4" id="KW-1185">Reference proteome</keyword>
<protein>
    <submittedName>
        <fullName evidence="3">Uncharacterized protein</fullName>
    </submittedName>
</protein>
<feature type="domain" description="YfjL-like N-terminal" evidence="2">
    <location>
        <begin position="4"/>
        <end position="87"/>
    </location>
</feature>
<evidence type="ECO:0000259" key="2">
    <source>
        <dbReference type="Pfam" id="PF25425"/>
    </source>
</evidence>
<dbReference type="Pfam" id="PF24911">
    <property type="entry name" value="YfjL_C"/>
    <property type="match status" value="1"/>
</dbReference>